<keyword evidence="4" id="KW-1185">Reference proteome</keyword>
<name>E1ZDA7_CHLVA</name>
<feature type="domain" description="Lon N-terminal" evidence="2">
    <location>
        <begin position="44"/>
        <end position="310"/>
    </location>
</feature>
<dbReference type="EMBL" id="GL433842">
    <property type="protein sequence ID" value="EFN56382.1"/>
    <property type="molecule type" value="Genomic_DNA"/>
</dbReference>
<dbReference type="Gene3D" id="2.30.130.40">
    <property type="entry name" value="LON domain-like"/>
    <property type="match status" value="1"/>
</dbReference>
<evidence type="ECO:0000313" key="3">
    <source>
        <dbReference type="EMBL" id="EFN56382.1"/>
    </source>
</evidence>
<dbReference type="InterPro" id="IPR003111">
    <property type="entry name" value="Lon_prtase_N"/>
</dbReference>
<dbReference type="OrthoDB" id="264917at2759"/>
<evidence type="ECO:0000313" key="4">
    <source>
        <dbReference type="Proteomes" id="UP000008141"/>
    </source>
</evidence>
<dbReference type="KEGG" id="cvr:CHLNCDRAFT_144919"/>
<evidence type="ECO:0000256" key="1">
    <source>
        <dbReference type="SAM" id="MobiDB-lite"/>
    </source>
</evidence>
<dbReference type="RefSeq" id="XP_005848484.1">
    <property type="nucleotide sequence ID" value="XM_005848422.1"/>
</dbReference>
<feature type="region of interest" description="Disordered" evidence="1">
    <location>
        <begin position="1"/>
        <end position="35"/>
    </location>
</feature>
<dbReference type="AlphaFoldDB" id="E1ZDA7"/>
<dbReference type="eggNOG" id="ENOG502SXZ7">
    <property type="taxonomic scope" value="Eukaryota"/>
</dbReference>
<sequence length="327" mass="36012">MSASSSGKEEVGKWAEQYRCQPSSRASSSGASSGGAGGTEAFMLPLMTLSKCKMPTESVPLQIFEPRYRLMFKLVNQSASRRFGVVLADKNSGLMESVGALCELTHFVTVPERRRLFINARVIGRFQTQRVVSDKPFLAGKPAGPGTVVLVHVCEVLAAQYGDQGPQEVAEQLQLAALEQRVWDIMQDIKGLAGKLFLAEKLGNDIFSLETRRWSPDAAARAGVATAAGADPTLMRMVEVAGLLGDAQTMAERTTEYLCSDALREVSDNERRERFSFALSRTLDFGPERLQHLLYTQDTAERLRAVEEHLLEGRAYLAARSTLRDMF</sequence>
<reference evidence="3 4" key="1">
    <citation type="journal article" date="2010" name="Plant Cell">
        <title>The Chlorella variabilis NC64A genome reveals adaptation to photosymbiosis, coevolution with viruses, and cryptic sex.</title>
        <authorList>
            <person name="Blanc G."/>
            <person name="Duncan G."/>
            <person name="Agarkova I."/>
            <person name="Borodovsky M."/>
            <person name="Gurnon J."/>
            <person name="Kuo A."/>
            <person name="Lindquist E."/>
            <person name="Lucas S."/>
            <person name="Pangilinan J."/>
            <person name="Polle J."/>
            <person name="Salamov A."/>
            <person name="Terry A."/>
            <person name="Yamada T."/>
            <person name="Dunigan D.D."/>
            <person name="Grigoriev I.V."/>
            <person name="Claverie J.M."/>
            <person name="Van Etten J.L."/>
        </authorList>
    </citation>
    <scope>NUCLEOTIDE SEQUENCE [LARGE SCALE GENOMIC DNA]</scope>
    <source>
        <strain evidence="3 4">NC64A</strain>
    </source>
</reference>
<dbReference type="OMA" id="AEMFSWA"/>
<dbReference type="Pfam" id="PF02190">
    <property type="entry name" value="LON_substr_bdg"/>
    <property type="match status" value="1"/>
</dbReference>
<dbReference type="PANTHER" id="PTHR46732:SF8">
    <property type="entry name" value="ATP-DEPENDENT PROTEASE LA (LON) DOMAIN PROTEIN"/>
    <property type="match status" value="1"/>
</dbReference>
<gene>
    <name evidence="3" type="ORF">CHLNCDRAFT_144919</name>
</gene>
<dbReference type="PANTHER" id="PTHR46732">
    <property type="entry name" value="ATP-DEPENDENT PROTEASE LA (LON) DOMAIN PROTEIN"/>
    <property type="match status" value="1"/>
</dbReference>
<dbReference type="SUPFAM" id="SSF88697">
    <property type="entry name" value="PUA domain-like"/>
    <property type="match status" value="1"/>
</dbReference>
<accession>E1ZDA7</accession>
<protein>
    <recommendedName>
        <fullName evidence="2">Lon N-terminal domain-containing protein</fullName>
    </recommendedName>
</protein>
<evidence type="ECO:0000259" key="2">
    <source>
        <dbReference type="Pfam" id="PF02190"/>
    </source>
</evidence>
<organism evidence="4">
    <name type="scientific">Chlorella variabilis</name>
    <name type="common">Green alga</name>
    <dbReference type="NCBI Taxonomy" id="554065"/>
    <lineage>
        <taxon>Eukaryota</taxon>
        <taxon>Viridiplantae</taxon>
        <taxon>Chlorophyta</taxon>
        <taxon>core chlorophytes</taxon>
        <taxon>Trebouxiophyceae</taxon>
        <taxon>Chlorellales</taxon>
        <taxon>Chlorellaceae</taxon>
        <taxon>Chlorella clade</taxon>
        <taxon>Chlorella</taxon>
    </lineage>
</organism>
<dbReference type="Proteomes" id="UP000008141">
    <property type="component" value="Unassembled WGS sequence"/>
</dbReference>
<dbReference type="InterPro" id="IPR015947">
    <property type="entry name" value="PUA-like_sf"/>
</dbReference>
<dbReference type="InParanoid" id="E1ZDA7"/>
<proteinExistence type="predicted"/>
<dbReference type="GeneID" id="17355665"/>
<dbReference type="InterPro" id="IPR046336">
    <property type="entry name" value="Lon_prtase_N_sf"/>
</dbReference>